<keyword evidence="2" id="KW-0472">Membrane</keyword>
<dbReference type="AlphaFoldDB" id="A0A0M8ME07"/>
<dbReference type="EMBL" id="LIYD01000005">
    <property type="protein sequence ID" value="KOS06894.1"/>
    <property type="molecule type" value="Genomic_DNA"/>
</dbReference>
<dbReference type="InterPro" id="IPR041382">
    <property type="entry name" value="SH3_16"/>
</dbReference>
<dbReference type="STRING" id="1202724.AM493_13285"/>
<accession>A0A0M8ME07</accession>
<dbReference type="PROSITE" id="PS50293">
    <property type="entry name" value="TPR_REGION"/>
    <property type="match status" value="1"/>
</dbReference>
<evidence type="ECO:0000256" key="2">
    <source>
        <dbReference type="SAM" id="Phobius"/>
    </source>
</evidence>
<feature type="domain" description="SH3b" evidence="3">
    <location>
        <begin position="183"/>
        <end position="246"/>
    </location>
</feature>
<dbReference type="SUPFAM" id="SSF48452">
    <property type="entry name" value="TPR-like"/>
    <property type="match status" value="1"/>
</dbReference>
<evidence type="ECO:0000313" key="4">
    <source>
        <dbReference type="EMBL" id="KOS06894.1"/>
    </source>
</evidence>
<dbReference type="Pfam" id="PF00515">
    <property type="entry name" value="TPR_1"/>
    <property type="match status" value="1"/>
</dbReference>
<feature type="transmembrane region" description="Helical" evidence="2">
    <location>
        <begin position="125"/>
        <end position="145"/>
    </location>
</feature>
<dbReference type="Gene3D" id="1.25.40.10">
    <property type="entry name" value="Tetratricopeptide repeat domain"/>
    <property type="match status" value="1"/>
</dbReference>
<evidence type="ECO:0000256" key="1">
    <source>
        <dbReference type="PROSITE-ProRule" id="PRU00339"/>
    </source>
</evidence>
<dbReference type="InterPro" id="IPR011990">
    <property type="entry name" value="TPR-like_helical_dom_sf"/>
</dbReference>
<dbReference type="InterPro" id="IPR003646">
    <property type="entry name" value="SH3-like_bac-type"/>
</dbReference>
<protein>
    <submittedName>
        <fullName evidence="4">BatE protein</fullName>
    </submittedName>
</protein>
<dbReference type="Proteomes" id="UP000037755">
    <property type="component" value="Unassembled WGS sequence"/>
</dbReference>
<feature type="transmembrane region" description="Helical" evidence="2">
    <location>
        <begin position="154"/>
        <end position="176"/>
    </location>
</feature>
<feature type="repeat" description="TPR" evidence="1">
    <location>
        <begin position="50"/>
        <end position="83"/>
    </location>
</feature>
<dbReference type="SMART" id="SM00287">
    <property type="entry name" value="SH3b"/>
    <property type="match status" value="1"/>
</dbReference>
<keyword evidence="2" id="KW-0812">Transmembrane</keyword>
<dbReference type="SMART" id="SM00028">
    <property type="entry name" value="TPR"/>
    <property type="match status" value="2"/>
</dbReference>
<dbReference type="InterPro" id="IPR019734">
    <property type="entry name" value="TPR_rpt"/>
</dbReference>
<proteinExistence type="predicted"/>
<evidence type="ECO:0000259" key="3">
    <source>
        <dbReference type="SMART" id="SM00287"/>
    </source>
</evidence>
<gene>
    <name evidence="4" type="ORF">AM493_13285</name>
</gene>
<dbReference type="PATRIC" id="fig|1202724.3.peg.2754"/>
<reference evidence="4 5" key="1">
    <citation type="submission" date="2015-08" db="EMBL/GenBank/DDBJ databases">
        <title>Whole genome sequence of Flavobacterium akiainvivens IK-1T, from decaying Wikstroemia oahuensis, an endemic Hawaiian shrub.</title>
        <authorList>
            <person name="Wan X."/>
            <person name="Hou S."/>
            <person name="Saito J."/>
            <person name="Donachie S."/>
        </authorList>
    </citation>
    <scope>NUCLEOTIDE SEQUENCE [LARGE SCALE GENOMIC DNA]</scope>
    <source>
        <strain evidence="4 5">IK-1</strain>
    </source>
</reference>
<organism evidence="4 5">
    <name type="scientific">Flavobacterium akiainvivens</name>
    <dbReference type="NCBI Taxonomy" id="1202724"/>
    <lineage>
        <taxon>Bacteria</taxon>
        <taxon>Pseudomonadati</taxon>
        <taxon>Bacteroidota</taxon>
        <taxon>Flavobacteriia</taxon>
        <taxon>Flavobacteriales</taxon>
        <taxon>Flavobacteriaceae</taxon>
        <taxon>Flavobacterium</taxon>
    </lineage>
</organism>
<keyword evidence="2" id="KW-1133">Transmembrane helix</keyword>
<evidence type="ECO:0000313" key="5">
    <source>
        <dbReference type="Proteomes" id="UP000037755"/>
    </source>
</evidence>
<keyword evidence="5" id="KW-1185">Reference proteome</keyword>
<sequence length="248" mass="27735">MKKLVYIFLLVVQVVAAQSFDKGNTLFRKGDYKGAVKEFEGILANKQESAEVYFNLGNAYYKLNRVAPAVYNYEKALQLSPGNKDVEINLAFAQKMVLDDIKAVPQKGFSAALYNRLDGFHYNTWGWVAVAFSFLILLSFALYYFSGRTLVKRIFFITMFVAVFGVVFSIFAALFVQSHQSAENPAVIFAEVISVKAEPDEDAAEAFVLHAGTKVNVTETLDGWKKIQLPDENVGWLPKSALKEVKAN</sequence>
<comment type="caution">
    <text evidence="4">The sequence shown here is derived from an EMBL/GenBank/DDBJ whole genome shotgun (WGS) entry which is preliminary data.</text>
</comment>
<dbReference type="PROSITE" id="PS50005">
    <property type="entry name" value="TPR"/>
    <property type="match status" value="1"/>
</dbReference>
<name>A0A0M8ME07_9FLAO</name>
<keyword evidence="1" id="KW-0802">TPR repeat</keyword>
<dbReference type="Pfam" id="PF18348">
    <property type="entry name" value="SH3_16"/>
    <property type="match status" value="1"/>
</dbReference>
<dbReference type="RefSeq" id="WP_054408517.1">
    <property type="nucleotide sequence ID" value="NZ_FOYA01000015.1"/>
</dbReference>
<dbReference type="OrthoDB" id="9776208at2"/>
<dbReference type="Gene3D" id="2.30.30.40">
    <property type="entry name" value="SH3 Domains"/>
    <property type="match status" value="1"/>
</dbReference>